<organism evidence="1 2">
    <name type="scientific">Aliishimia ponticola</name>
    <dbReference type="NCBI Taxonomy" id="2499833"/>
    <lineage>
        <taxon>Bacteria</taxon>
        <taxon>Pseudomonadati</taxon>
        <taxon>Pseudomonadota</taxon>
        <taxon>Alphaproteobacteria</taxon>
        <taxon>Rhodobacterales</taxon>
        <taxon>Paracoccaceae</taxon>
        <taxon>Aliishimia</taxon>
    </lineage>
</organism>
<accession>A0A4S4NJF9</accession>
<keyword evidence="2" id="KW-1185">Reference proteome</keyword>
<reference evidence="1 2" key="1">
    <citation type="submission" date="2019-04" db="EMBL/GenBank/DDBJ databases">
        <title>Shimia ponticola sp. nov., isolated from seawater.</title>
        <authorList>
            <person name="Kim Y.-O."/>
            <person name="Yoon J.-H."/>
        </authorList>
    </citation>
    <scope>NUCLEOTIDE SEQUENCE [LARGE SCALE GENOMIC DNA]</scope>
    <source>
        <strain evidence="1 2">MYP11</strain>
    </source>
</reference>
<evidence type="ECO:0000313" key="2">
    <source>
        <dbReference type="Proteomes" id="UP000306602"/>
    </source>
</evidence>
<proteinExistence type="predicted"/>
<dbReference type="SUPFAM" id="SSF53850">
    <property type="entry name" value="Periplasmic binding protein-like II"/>
    <property type="match status" value="1"/>
</dbReference>
<evidence type="ECO:0008006" key="3">
    <source>
        <dbReference type="Google" id="ProtNLM"/>
    </source>
</evidence>
<dbReference type="Proteomes" id="UP000306602">
    <property type="component" value="Unassembled WGS sequence"/>
</dbReference>
<dbReference type="OrthoDB" id="7353682at2"/>
<dbReference type="AlphaFoldDB" id="A0A4S4NJF9"/>
<sequence>MYDMAHLREATDAFWHLIRRELGFGPAELTREGDFWDIWQSPDLLLSQTCGYPYRAVLHDKVQLVGTPDYGLPGCPPGYYNSIFIRRRDDTRAALGDFDGARFAYNEALSQSGWAAPVHHMIGTGIRPGTLLETGGHAASFAAVRDGRADFAALDALTLQLLQSSDLDGTGDVVAMAATQPTPALPYITGTARDAEQLRSAISRAIAALPPQMAQQLCLRSVVTIPAQTYLDVPTPPGPDALLHAG</sequence>
<dbReference type="EMBL" id="SRKY01000003">
    <property type="protein sequence ID" value="THH36240.1"/>
    <property type="molecule type" value="Genomic_DNA"/>
</dbReference>
<evidence type="ECO:0000313" key="1">
    <source>
        <dbReference type="EMBL" id="THH36240.1"/>
    </source>
</evidence>
<dbReference type="Gene3D" id="3.40.190.10">
    <property type="entry name" value="Periplasmic binding protein-like II"/>
    <property type="match status" value="1"/>
</dbReference>
<protein>
    <recommendedName>
        <fullName evidence="3">Phosphate ABC transporter substrate-binding protein</fullName>
    </recommendedName>
</protein>
<dbReference type="PANTHER" id="PTHR35841:SF1">
    <property type="entry name" value="PHOSPHONATES-BINDING PERIPLASMIC PROTEIN"/>
    <property type="match status" value="1"/>
</dbReference>
<gene>
    <name evidence="1" type="ORF">E4Z66_11725</name>
</gene>
<name>A0A4S4NJF9_9RHOB</name>
<comment type="caution">
    <text evidence="1">The sequence shown here is derived from an EMBL/GenBank/DDBJ whole genome shotgun (WGS) entry which is preliminary data.</text>
</comment>
<dbReference type="PANTHER" id="PTHR35841">
    <property type="entry name" value="PHOSPHONATES-BINDING PERIPLASMIC PROTEIN"/>
    <property type="match status" value="1"/>
</dbReference>
<dbReference type="Pfam" id="PF12974">
    <property type="entry name" value="Phosphonate-bd"/>
    <property type="match status" value="1"/>
</dbReference>